<evidence type="ECO:0000256" key="10">
    <source>
        <dbReference type="ARBA" id="ARBA00038489"/>
    </source>
</evidence>
<organism evidence="15 16">
    <name type="scientific">Candidatus Aquirickettsiella gammari</name>
    <dbReference type="NCBI Taxonomy" id="2016198"/>
    <lineage>
        <taxon>Bacteria</taxon>
        <taxon>Pseudomonadati</taxon>
        <taxon>Pseudomonadota</taxon>
        <taxon>Gammaproteobacteria</taxon>
        <taxon>Legionellales</taxon>
        <taxon>Coxiellaceae</taxon>
        <taxon>Candidatus Aquirickettsiella</taxon>
    </lineage>
</organism>
<dbReference type="InterPro" id="IPR050924">
    <property type="entry name" value="Peroxiredoxin_BCP/PrxQ"/>
</dbReference>
<feature type="domain" description="Thioredoxin" evidence="14">
    <location>
        <begin position="2"/>
        <end position="154"/>
    </location>
</feature>
<evidence type="ECO:0000256" key="1">
    <source>
        <dbReference type="ARBA" id="ARBA00003330"/>
    </source>
</evidence>
<evidence type="ECO:0000259" key="14">
    <source>
        <dbReference type="PROSITE" id="PS51352"/>
    </source>
</evidence>
<evidence type="ECO:0000256" key="3">
    <source>
        <dbReference type="ARBA" id="ARBA00013017"/>
    </source>
</evidence>
<comment type="caution">
    <text evidence="15">The sequence shown here is derived from an EMBL/GenBank/DDBJ whole genome shotgun (WGS) entry which is preliminary data.</text>
</comment>
<comment type="similarity">
    <text evidence="10">Belongs to the peroxiredoxin family. BCP/PrxQ subfamily.</text>
</comment>
<dbReference type="GO" id="GO:0008379">
    <property type="term" value="F:thioredoxin peroxidase activity"/>
    <property type="evidence" value="ECO:0007669"/>
    <property type="project" value="TreeGrafter"/>
</dbReference>
<evidence type="ECO:0000313" key="15">
    <source>
        <dbReference type="EMBL" id="RDH41087.1"/>
    </source>
</evidence>
<dbReference type="PIRSF" id="PIRSF000239">
    <property type="entry name" value="AHPC"/>
    <property type="match status" value="1"/>
</dbReference>
<dbReference type="Proteomes" id="UP000226429">
    <property type="component" value="Unassembled WGS sequence"/>
</dbReference>
<dbReference type="Pfam" id="PF00578">
    <property type="entry name" value="AhpC-TSA"/>
    <property type="match status" value="1"/>
</dbReference>
<dbReference type="PROSITE" id="PS51352">
    <property type="entry name" value="THIOREDOXIN_2"/>
    <property type="match status" value="1"/>
</dbReference>
<dbReference type="AlphaFoldDB" id="A0A370CM64"/>
<dbReference type="GO" id="GO:0045454">
    <property type="term" value="P:cell redox homeostasis"/>
    <property type="evidence" value="ECO:0007669"/>
    <property type="project" value="TreeGrafter"/>
</dbReference>
<keyword evidence="5" id="KW-0049">Antioxidant</keyword>
<dbReference type="FunFam" id="3.40.30.10:FF:000007">
    <property type="entry name" value="Thioredoxin-dependent thiol peroxidase"/>
    <property type="match status" value="1"/>
</dbReference>
<evidence type="ECO:0000256" key="5">
    <source>
        <dbReference type="ARBA" id="ARBA00022862"/>
    </source>
</evidence>
<dbReference type="EC" id="1.11.1.24" evidence="3"/>
<evidence type="ECO:0000256" key="6">
    <source>
        <dbReference type="ARBA" id="ARBA00023002"/>
    </source>
</evidence>
<accession>A0A370CM64</accession>
<dbReference type="SUPFAM" id="SSF52833">
    <property type="entry name" value="Thioredoxin-like"/>
    <property type="match status" value="1"/>
</dbReference>
<keyword evidence="16" id="KW-1185">Reference proteome</keyword>
<evidence type="ECO:0000256" key="13">
    <source>
        <dbReference type="PIRSR" id="PIRSR000239-1"/>
    </source>
</evidence>
<reference evidence="15 16" key="2">
    <citation type="journal article" date="2018" name="J. Invertebr. Pathol.">
        <title>'Candidatus Aquirickettsiella gammari' (Gammaproteobacteria: Legionellales: Coxiellaceae): A bacterial pathogen of the freshwater crustacean Gammarus fossarum (Malacostraca: Amphipoda).</title>
        <authorList>
            <person name="Bojko J."/>
            <person name="Dunn A.M."/>
            <person name="Stebbing P.D."/>
            <person name="van Aerle R."/>
            <person name="Bacela-Spychalska K."/>
            <person name="Bean T.P."/>
            <person name="Urrutia A."/>
            <person name="Stentiford G.D."/>
        </authorList>
    </citation>
    <scope>NUCLEOTIDE SEQUENCE [LARGE SCALE GENOMIC DNA]</scope>
    <source>
        <strain evidence="15">RA15029</strain>
    </source>
</reference>
<protein>
    <recommendedName>
        <fullName evidence="3">thioredoxin-dependent peroxiredoxin</fullName>
        <ecNumber evidence="3">1.11.1.24</ecNumber>
    </recommendedName>
    <alternativeName>
        <fullName evidence="9">Thioredoxin peroxidase</fullName>
    </alternativeName>
    <alternativeName>
        <fullName evidence="11">Thioredoxin-dependent peroxiredoxin Bcp</fullName>
    </alternativeName>
</protein>
<reference evidence="15 16" key="1">
    <citation type="journal article" date="2017" name="Int. J. Syst. Evol. Microbiol.">
        <title>Aquarickettsiella crustaci n. gen. n. sp. (Gammaproteobacteria: Legionellales: Coxiellaceae); a bacterial pathogen of the freshwater crustacean: Gammarus fossarum (Malacostraca: Amphipoda).</title>
        <authorList>
            <person name="Bojko J."/>
            <person name="Dunn A.M."/>
            <person name="Stebbing P.D."/>
            <person name="Van Aerle R."/>
            <person name="Bacela-Spychalska K."/>
            <person name="Bean T.P."/>
            <person name="Stentiford G.D."/>
        </authorList>
    </citation>
    <scope>NUCLEOTIDE SEQUENCE [LARGE SCALE GENOMIC DNA]</scope>
    <source>
        <strain evidence="15">RA15029</strain>
    </source>
</reference>
<proteinExistence type="inferred from homology"/>
<dbReference type="CDD" id="cd03017">
    <property type="entry name" value="PRX_BCP"/>
    <property type="match status" value="1"/>
</dbReference>
<evidence type="ECO:0000256" key="9">
    <source>
        <dbReference type="ARBA" id="ARBA00032824"/>
    </source>
</evidence>
<comment type="function">
    <text evidence="1">Thiol-specific peroxidase that catalyzes the reduction of hydrogen peroxide and organic hydroperoxides to water and alcohols, respectively. Plays a role in cell protection against oxidative stress by detoxifying peroxides and as sensor of hydrogen peroxide-mediated signaling events.</text>
</comment>
<evidence type="ECO:0000256" key="4">
    <source>
        <dbReference type="ARBA" id="ARBA00022559"/>
    </source>
</evidence>
<keyword evidence="8" id="KW-0676">Redox-active center</keyword>
<dbReference type="PANTHER" id="PTHR42801:SF4">
    <property type="entry name" value="AHPC_TSA FAMILY PROTEIN"/>
    <property type="match status" value="1"/>
</dbReference>
<comment type="subunit">
    <text evidence="2">Monomer.</text>
</comment>
<keyword evidence="4" id="KW-0575">Peroxidase</keyword>
<dbReference type="PANTHER" id="PTHR42801">
    <property type="entry name" value="THIOREDOXIN-DEPENDENT PEROXIDE REDUCTASE"/>
    <property type="match status" value="1"/>
</dbReference>
<evidence type="ECO:0000256" key="11">
    <source>
        <dbReference type="ARBA" id="ARBA00042639"/>
    </source>
</evidence>
<dbReference type="InterPro" id="IPR036249">
    <property type="entry name" value="Thioredoxin-like_sf"/>
</dbReference>
<evidence type="ECO:0000256" key="2">
    <source>
        <dbReference type="ARBA" id="ARBA00011245"/>
    </source>
</evidence>
<evidence type="ECO:0000256" key="8">
    <source>
        <dbReference type="ARBA" id="ARBA00023284"/>
    </source>
</evidence>
<dbReference type="GO" id="GO:0034599">
    <property type="term" value="P:cellular response to oxidative stress"/>
    <property type="evidence" value="ECO:0007669"/>
    <property type="project" value="TreeGrafter"/>
</dbReference>
<dbReference type="InterPro" id="IPR000866">
    <property type="entry name" value="AhpC/TSA"/>
</dbReference>
<evidence type="ECO:0000256" key="12">
    <source>
        <dbReference type="ARBA" id="ARBA00049091"/>
    </source>
</evidence>
<comment type="catalytic activity">
    <reaction evidence="12">
        <text>a hydroperoxide + [thioredoxin]-dithiol = an alcohol + [thioredoxin]-disulfide + H2O</text>
        <dbReference type="Rhea" id="RHEA:62620"/>
        <dbReference type="Rhea" id="RHEA-COMP:10698"/>
        <dbReference type="Rhea" id="RHEA-COMP:10700"/>
        <dbReference type="ChEBI" id="CHEBI:15377"/>
        <dbReference type="ChEBI" id="CHEBI:29950"/>
        <dbReference type="ChEBI" id="CHEBI:30879"/>
        <dbReference type="ChEBI" id="CHEBI:35924"/>
        <dbReference type="ChEBI" id="CHEBI:50058"/>
        <dbReference type="EC" id="1.11.1.24"/>
    </reaction>
</comment>
<dbReference type="InterPro" id="IPR013766">
    <property type="entry name" value="Thioredoxin_domain"/>
</dbReference>
<dbReference type="EMBL" id="NMOS02000001">
    <property type="protein sequence ID" value="RDH41087.1"/>
    <property type="molecule type" value="Genomic_DNA"/>
</dbReference>
<dbReference type="Gene3D" id="3.40.30.10">
    <property type="entry name" value="Glutaredoxin"/>
    <property type="match status" value="1"/>
</dbReference>
<keyword evidence="7" id="KW-1015">Disulfide bond</keyword>
<feature type="active site" description="Cysteine sulfenic acid (-SOH) intermediate; for peroxidase activity" evidence="13">
    <location>
        <position position="44"/>
    </location>
</feature>
<sequence>MLVLNKPAPDFSLPATSGKVINLSDFKGKNVVLYFYPKDCTSGCTQEGKDFSENYKKFASLNTVILGVSRDSLKLHEKFKSEQQFPFELLSDTDEKLCQLYHVLKEKMMYGKKTRAIERSTFLIDKKGILCHEWRKVQVPGHVEAVLQTVAKLS</sequence>
<dbReference type="InterPro" id="IPR024706">
    <property type="entry name" value="Peroxiredoxin_AhpC-typ"/>
</dbReference>
<gene>
    <name evidence="15" type="ORF">CFE62_000250</name>
</gene>
<evidence type="ECO:0000313" key="16">
    <source>
        <dbReference type="Proteomes" id="UP000226429"/>
    </source>
</evidence>
<keyword evidence="6" id="KW-0560">Oxidoreductase</keyword>
<evidence type="ECO:0000256" key="7">
    <source>
        <dbReference type="ARBA" id="ARBA00023157"/>
    </source>
</evidence>
<dbReference type="GO" id="GO:0005737">
    <property type="term" value="C:cytoplasm"/>
    <property type="evidence" value="ECO:0007669"/>
    <property type="project" value="TreeGrafter"/>
</dbReference>
<name>A0A370CM64_9COXI</name>